<dbReference type="AlphaFoldDB" id="A0A024GP83"/>
<feature type="region of interest" description="Disordered" evidence="10">
    <location>
        <begin position="1"/>
        <end position="24"/>
    </location>
</feature>
<comment type="caution">
    <text evidence="11">The sequence shown here is derived from an EMBL/GenBank/DDBJ whole genome shotgun (WGS) entry which is preliminary data.</text>
</comment>
<evidence type="ECO:0000313" key="12">
    <source>
        <dbReference type="Proteomes" id="UP000053237"/>
    </source>
</evidence>
<dbReference type="PANTHER" id="PTHR33753:SF2">
    <property type="entry name" value="GLYCOSIDE HYDROLASE FAMILY 7 PROTEIN"/>
    <property type="match status" value="1"/>
</dbReference>
<evidence type="ECO:0000256" key="9">
    <source>
        <dbReference type="ARBA" id="ARBA00023326"/>
    </source>
</evidence>
<dbReference type="PANTHER" id="PTHR33753">
    <property type="entry name" value="1,4-BETA-D-GLUCAN CELLOBIOHYDROLASE B"/>
    <property type="match status" value="1"/>
</dbReference>
<evidence type="ECO:0000256" key="5">
    <source>
        <dbReference type="ARBA" id="ARBA00022801"/>
    </source>
</evidence>
<dbReference type="STRING" id="65357.A0A024GP83"/>
<dbReference type="InterPro" id="IPR001722">
    <property type="entry name" value="Glyco_hydro_7"/>
</dbReference>
<keyword evidence="6" id="KW-0136">Cellulose degradation</keyword>
<comment type="similarity">
    <text evidence="2">Belongs to the glycosyl hydrolase 7 (cellulase C) family.</text>
</comment>
<dbReference type="SUPFAM" id="SSF49899">
    <property type="entry name" value="Concanavalin A-like lectins/glucanases"/>
    <property type="match status" value="1"/>
</dbReference>
<evidence type="ECO:0000256" key="2">
    <source>
        <dbReference type="ARBA" id="ARBA00006044"/>
    </source>
</evidence>
<name>A0A024GP83_9STRA</name>
<evidence type="ECO:0000313" key="11">
    <source>
        <dbReference type="EMBL" id="CCI48599.1"/>
    </source>
</evidence>
<dbReference type="EC" id="3.2.1.91" evidence="3"/>
<dbReference type="GO" id="GO:0030245">
    <property type="term" value="P:cellulose catabolic process"/>
    <property type="evidence" value="ECO:0007669"/>
    <property type="project" value="UniProtKB-KW"/>
</dbReference>
<organism evidence="11 12">
    <name type="scientific">Albugo candida</name>
    <dbReference type="NCBI Taxonomy" id="65357"/>
    <lineage>
        <taxon>Eukaryota</taxon>
        <taxon>Sar</taxon>
        <taxon>Stramenopiles</taxon>
        <taxon>Oomycota</taxon>
        <taxon>Peronosporomycetes</taxon>
        <taxon>Albuginales</taxon>
        <taxon>Albuginaceae</taxon>
        <taxon>Albugo</taxon>
    </lineage>
</organism>
<evidence type="ECO:0000256" key="3">
    <source>
        <dbReference type="ARBA" id="ARBA00012561"/>
    </source>
</evidence>
<dbReference type="InParanoid" id="A0A024GP83"/>
<evidence type="ECO:0000256" key="1">
    <source>
        <dbReference type="ARBA" id="ARBA00001641"/>
    </source>
</evidence>
<dbReference type="InterPro" id="IPR037019">
    <property type="entry name" value="Glyco_hydro_7_sf"/>
</dbReference>
<evidence type="ECO:0000256" key="4">
    <source>
        <dbReference type="ARBA" id="ARBA00022729"/>
    </source>
</evidence>
<reference evidence="11 12" key="1">
    <citation type="submission" date="2012-05" db="EMBL/GenBank/DDBJ databases">
        <title>Recombination and specialization in a pathogen metapopulation.</title>
        <authorList>
            <person name="Gardiner A."/>
            <person name="Kemen E."/>
            <person name="Schultz-Larsen T."/>
            <person name="MacLean D."/>
            <person name="Van Oosterhout C."/>
            <person name="Jones J.D.G."/>
        </authorList>
    </citation>
    <scope>NUCLEOTIDE SEQUENCE [LARGE SCALE GENOMIC DNA]</scope>
    <source>
        <strain evidence="11 12">Ac Nc2</strain>
    </source>
</reference>
<evidence type="ECO:0000256" key="6">
    <source>
        <dbReference type="ARBA" id="ARBA00023001"/>
    </source>
</evidence>
<keyword evidence="7" id="KW-0119">Carbohydrate metabolism</keyword>
<keyword evidence="5" id="KW-0378">Hydrolase</keyword>
<dbReference type="FunFam" id="2.70.100.10:FF:000001">
    <property type="entry name" value="Glucanase"/>
    <property type="match status" value="1"/>
</dbReference>
<dbReference type="InterPro" id="IPR013320">
    <property type="entry name" value="ConA-like_dom_sf"/>
</dbReference>
<protein>
    <recommendedName>
        <fullName evidence="3">cellulose 1,4-beta-cellobiosidase (non-reducing end)</fullName>
        <ecNumber evidence="3">3.2.1.91</ecNumber>
    </recommendedName>
</protein>
<dbReference type="PRINTS" id="PR00734">
    <property type="entry name" value="GLHYDRLASE7"/>
</dbReference>
<dbReference type="OrthoDB" id="412382at2759"/>
<feature type="region of interest" description="Disordered" evidence="10">
    <location>
        <begin position="466"/>
        <end position="488"/>
    </location>
</feature>
<dbReference type="GO" id="GO:0016162">
    <property type="term" value="F:cellulose 1,4-beta-cellobiosidase activity"/>
    <property type="evidence" value="ECO:0007669"/>
    <property type="project" value="UniProtKB-EC"/>
</dbReference>
<dbReference type="EMBL" id="CAIX01000235">
    <property type="protein sequence ID" value="CCI48599.1"/>
    <property type="molecule type" value="Genomic_DNA"/>
</dbReference>
<evidence type="ECO:0000256" key="8">
    <source>
        <dbReference type="ARBA" id="ARBA00023295"/>
    </source>
</evidence>
<dbReference type="Pfam" id="PF00840">
    <property type="entry name" value="Glyco_hydro_7"/>
    <property type="match status" value="1"/>
</dbReference>
<evidence type="ECO:0000256" key="7">
    <source>
        <dbReference type="ARBA" id="ARBA00023277"/>
    </source>
</evidence>
<dbReference type="CDD" id="cd07999">
    <property type="entry name" value="GH7_CBH_EG"/>
    <property type="match status" value="1"/>
</dbReference>
<sequence>MPSGVTGRNGQTNKLASGSSPTKTFANDRLWKEVIKQMTASLLNSPSAKTNAQMIYRTALTLASFLQTSRTQQPGKLQPEIHPLLVTEECTSTQCKPVPNTQITLDANWRWLHESTGYTNCYTGNTWNPSLCSDPKLCAEKCALEGVNYAKTYGITVEEDQLSLSLVTNGEYGTNVGSRVYLMESETMYKSFHLLNQEFTFDVDVSKLPCGLNGALYFSEMDIDGGMKRSNGTNKAGAMYGTGYCDAQCPHDIKFIDGEANVLDWKSSNENSGNGRYGSCCSEMDIWEANSMSNAYTSHPCAISDGIERCEGAKQCGDTKEGRYTGLCDKDGCDFNPFRLGTKDFYGPGADFKIDSTRPFTVVTQFHTSDGTAEGDLVDIRRVYYQDGEEFLTPNISIPGVDSFGSITDEMCSQVKTAFKDTNDHLTKGGLKRMGKSMRRGMVLAMSIWVDYAAQCLWLDSTYPTDADQSQPGAQRGTCPTSSGKPEEVIRSNPQATVAFSKIRIGEIGSTVMRGA</sequence>
<accession>A0A024GP83</accession>
<feature type="compositionally biased region" description="Polar residues" evidence="10">
    <location>
        <begin position="466"/>
        <end position="484"/>
    </location>
</feature>
<proteinExistence type="inferred from homology"/>
<dbReference type="Gene3D" id="2.70.100.10">
    <property type="entry name" value="Glycoside hydrolase, family 7, domain"/>
    <property type="match status" value="1"/>
</dbReference>
<comment type="catalytic activity">
    <reaction evidence="1">
        <text>Hydrolysis of (1-&gt;4)-beta-D-glucosidic linkages in cellulose and cellotetraose, releasing cellobiose from the non-reducing ends of the chains.</text>
        <dbReference type="EC" id="3.2.1.91"/>
    </reaction>
</comment>
<gene>
    <name evidence="11" type="ORF">BN9_097490</name>
</gene>
<keyword evidence="4" id="KW-0732">Signal</keyword>
<evidence type="ECO:0000256" key="10">
    <source>
        <dbReference type="SAM" id="MobiDB-lite"/>
    </source>
</evidence>
<keyword evidence="9" id="KW-0624">Polysaccharide degradation</keyword>
<dbReference type="Proteomes" id="UP000053237">
    <property type="component" value="Unassembled WGS sequence"/>
</dbReference>
<keyword evidence="12" id="KW-1185">Reference proteome</keyword>
<keyword evidence="8" id="KW-0326">Glycosidase</keyword>
<dbReference type="SMR" id="A0A024GP83"/>